<feature type="domain" description="S-layer protein outer" evidence="2">
    <location>
        <begin position="646"/>
        <end position="716"/>
    </location>
</feature>
<dbReference type="SUPFAM" id="SSF101898">
    <property type="entry name" value="NHL repeat"/>
    <property type="match status" value="1"/>
</dbReference>
<evidence type="ECO:0000313" key="3">
    <source>
        <dbReference type="EMBL" id="ADI36293.1"/>
    </source>
</evidence>
<dbReference type="Proteomes" id="UP000007722">
    <property type="component" value="Chromosome"/>
</dbReference>
<evidence type="ECO:0000256" key="1">
    <source>
        <dbReference type="SAM" id="MobiDB-lite"/>
    </source>
</evidence>
<reference evidence="3 4" key="1">
    <citation type="submission" date="2010-05" db="EMBL/GenBank/DDBJ databases">
        <title>Complete sequence of Methanococcus voltae A3.</title>
        <authorList>
            <consortium name="US DOE Joint Genome Institute"/>
            <person name="Lucas S."/>
            <person name="Copeland A."/>
            <person name="Lapidus A."/>
            <person name="Cheng J.-F."/>
            <person name="Bruce D."/>
            <person name="Goodwin L."/>
            <person name="Pitluck S."/>
            <person name="Lowry S."/>
            <person name="Clum A."/>
            <person name="Land M."/>
            <person name="Hauser L."/>
            <person name="Kyrpides N."/>
            <person name="Mikhailova N."/>
            <person name="Whitman W.B."/>
            <person name="Woyke T."/>
        </authorList>
    </citation>
    <scope>NUCLEOTIDE SEQUENCE [LARGE SCALE GENOMIC DNA]</scope>
    <source>
        <strain evidence="4">ATCC BAA-1334 / A3</strain>
    </source>
</reference>
<dbReference type="EMBL" id="CP002057">
    <property type="protein sequence ID" value="ADI36293.1"/>
    <property type="molecule type" value="Genomic_DNA"/>
</dbReference>
<accession>D7DT33</accession>
<sequence>MKIKYVIFTILLLLGGMSCVNSAILTQDSLLGIENYNFSLYSLMDNSMVFENDTIYLAGEIDSGTSDDIIIYKCYKNGSVIWNVSYDYMGYDDAPTHLIVQNDEIYVIGNGRKSGGQDVIVVKYDTDGNKLWNNSYSYGTAYDSAQKAVLKDGNLYVGAYGAGSTFDVVLLNYYANGTLMWSNSYDYKSDKDYLKEVFVDDNKNSYVISNSINKSGFSGTYDIVLLKYNETGSLLWEKTYDYNLERESVTSAKMVNNNIYILGGIKNSKDLLLLKYDLDGNRLWNASYDYLIGQDYPISMHIDSDENTYVLGRGTNTTRDTLLLKYNSTGSLLWSTSYFTNMSDDGLKTSMMVLGDNIYILDAIKNSTANNNMLYLSNYDTETGANDWNTTYTFSSKNNKPVALCYNPGKVCVLAQCADESNYYKMVFLEYTTSGNLMYNNSYPSETISTGNPKELHNYQNVKYVLGTSYSALGSSVNLLRYGEDKIAPTISINHPTNGTINTTSDNTNVIINATVEDGSTISEVKAELNGVNESMNLLNDYYILNKTLTEGTYSLKVYAKDVSRNMGTSESVEFIIKRSSNNDNGGTTTTTTHHKTLDASDSIESSNMKRTVSESTVVYGSNFDKQLAECLKENIYPDDYEITGDTIIVGGPVSNKIAEQYNDRFVKPVSNENPGENRGIIQILKIQDNSASVVQSYNVVYIAGSDRLGTEAALKYFETLKELPTEPIIVEWTSEGPVLV</sequence>
<dbReference type="InParanoid" id="D7DT33"/>
<dbReference type="eggNOG" id="arCOG02559">
    <property type="taxonomic scope" value="Archaea"/>
</dbReference>
<dbReference type="AlphaFoldDB" id="D7DT33"/>
<dbReference type="KEGG" id="mvo:Mvol_0634"/>
<dbReference type="PANTHER" id="PTHR42754">
    <property type="entry name" value="ENDOGLUCANASE"/>
    <property type="match status" value="1"/>
</dbReference>
<dbReference type="eggNOG" id="arCOG03419">
    <property type="taxonomic scope" value="Archaea"/>
</dbReference>
<dbReference type="InterPro" id="IPR013783">
    <property type="entry name" value="Ig-like_fold"/>
</dbReference>
<name>D7DT33_METV3</name>
<protein>
    <recommendedName>
        <fullName evidence="2">S-layer protein outer domain-containing protein</fullName>
    </recommendedName>
</protein>
<proteinExistence type="predicted"/>
<dbReference type="PANTHER" id="PTHR42754:SF1">
    <property type="entry name" value="LIPOPROTEIN"/>
    <property type="match status" value="1"/>
</dbReference>
<keyword evidence="4" id="KW-1185">Reference proteome</keyword>
<dbReference type="HOGENOM" id="CLU_385269_0_0_2"/>
<dbReference type="Pfam" id="PF17957">
    <property type="entry name" value="Big_7"/>
    <property type="match status" value="1"/>
</dbReference>
<dbReference type="OrthoDB" id="62381at2157"/>
<dbReference type="STRING" id="456320.Mvol_0634"/>
<feature type="region of interest" description="Disordered" evidence="1">
    <location>
        <begin position="580"/>
        <end position="604"/>
    </location>
</feature>
<dbReference type="InterPro" id="IPR022651">
    <property type="entry name" value="S_layer_C"/>
</dbReference>
<evidence type="ECO:0000259" key="2">
    <source>
        <dbReference type="Pfam" id="PF05124"/>
    </source>
</evidence>
<dbReference type="PROSITE" id="PS51257">
    <property type="entry name" value="PROKAR_LIPOPROTEIN"/>
    <property type="match status" value="1"/>
</dbReference>
<organism evidence="3 4">
    <name type="scientific">Methanococcus voltae (strain ATCC BAA-1334 / A3)</name>
    <dbReference type="NCBI Taxonomy" id="456320"/>
    <lineage>
        <taxon>Archaea</taxon>
        <taxon>Methanobacteriati</taxon>
        <taxon>Methanobacteriota</taxon>
        <taxon>Methanomada group</taxon>
        <taxon>Methanococci</taxon>
        <taxon>Methanococcales</taxon>
        <taxon>Methanococcaceae</taxon>
        <taxon>Methanococcus</taxon>
    </lineage>
</organism>
<dbReference type="Gene3D" id="2.60.40.10">
    <property type="entry name" value="Immunoglobulins"/>
    <property type="match status" value="1"/>
</dbReference>
<gene>
    <name evidence="3" type="ordered locus">Mvol_0634</name>
</gene>
<dbReference type="Pfam" id="PF05124">
    <property type="entry name" value="S_layer_C"/>
    <property type="match status" value="1"/>
</dbReference>
<evidence type="ECO:0000313" key="4">
    <source>
        <dbReference type="Proteomes" id="UP000007722"/>
    </source>
</evidence>